<reference evidence="1" key="1">
    <citation type="submission" date="2014-09" db="EMBL/GenBank/DDBJ databases">
        <authorList>
            <person name="Magalhaes I.L.F."/>
            <person name="Oliveira U."/>
            <person name="Santos F.R."/>
            <person name="Vidigal T.H.D.A."/>
            <person name="Brescovit A.D."/>
            <person name="Santos A.J."/>
        </authorList>
    </citation>
    <scope>NUCLEOTIDE SEQUENCE</scope>
    <source>
        <tissue evidence="1">Shoot tissue taken approximately 20 cm above the soil surface</tissue>
    </source>
</reference>
<evidence type="ECO:0000313" key="1">
    <source>
        <dbReference type="EMBL" id="JAD56274.1"/>
    </source>
</evidence>
<accession>A0A0A9AX00</accession>
<dbReference type="EMBL" id="GBRH01241621">
    <property type="protein sequence ID" value="JAD56274.1"/>
    <property type="molecule type" value="Transcribed_RNA"/>
</dbReference>
<organism evidence="1">
    <name type="scientific">Arundo donax</name>
    <name type="common">Giant reed</name>
    <name type="synonym">Donax arundinaceus</name>
    <dbReference type="NCBI Taxonomy" id="35708"/>
    <lineage>
        <taxon>Eukaryota</taxon>
        <taxon>Viridiplantae</taxon>
        <taxon>Streptophyta</taxon>
        <taxon>Embryophyta</taxon>
        <taxon>Tracheophyta</taxon>
        <taxon>Spermatophyta</taxon>
        <taxon>Magnoliopsida</taxon>
        <taxon>Liliopsida</taxon>
        <taxon>Poales</taxon>
        <taxon>Poaceae</taxon>
        <taxon>PACMAD clade</taxon>
        <taxon>Arundinoideae</taxon>
        <taxon>Arundineae</taxon>
        <taxon>Arundo</taxon>
    </lineage>
</organism>
<reference evidence="1" key="2">
    <citation type="journal article" date="2015" name="Data Brief">
        <title>Shoot transcriptome of the giant reed, Arundo donax.</title>
        <authorList>
            <person name="Barrero R.A."/>
            <person name="Guerrero F.D."/>
            <person name="Moolhuijzen P."/>
            <person name="Goolsby J.A."/>
            <person name="Tidwell J."/>
            <person name="Bellgard S.E."/>
            <person name="Bellgard M.I."/>
        </authorList>
    </citation>
    <scope>NUCLEOTIDE SEQUENCE</scope>
    <source>
        <tissue evidence="1">Shoot tissue taken approximately 20 cm above the soil surface</tissue>
    </source>
</reference>
<name>A0A0A9AX00_ARUDO</name>
<proteinExistence type="predicted"/>
<protein>
    <submittedName>
        <fullName evidence="1">Uncharacterized protein</fullName>
    </submittedName>
</protein>
<sequence>MLAGEVILIPMGSCFTQPPFYSPHSQVSTQD</sequence>
<dbReference type="AlphaFoldDB" id="A0A0A9AX00"/>